<keyword evidence="2" id="KW-1185">Reference proteome</keyword>
<comment type="caution">
    <text evidence="1">The sequence shown here is derived from an EMBL/GenBank/DDBJ whole genome shotgun (WGS) entry which is preliminary data.</text>
</comment>
<dbReference type="NCBIfam" id="NF040565">
    <property type="entry name" value="SCO2521_fam"/>
    <property type="match status" value="1"/>
</dbReference>
<protein>
    <submittedName>
        <fullName evidence="1">SCO2521 family protein</fullName>
    </submittedName>
</protein>
<evidence type="ECO:0000313" key="1">
    <source>
        <dbReference type="EMBL" id="MCE7011032.1"/>
    </source>
</evidence>
<evidence type="ECO:0000313" key="2">
    <source>
        <dbReference type="Proteomes" id="UP001521150"/>
    </source>
</evidence>
<dbReference type="Proteomes" id="UP001521150">
    <property type="component" value="Unassembled WGS sequence"/>
</dbReference>
<name>A0ABS8ZTV5_9PSEU</name>
<dbReference type="EMBL" id="JAJVCN010000004">
    <property type="protein sequence ID" value="MCE7011032.1"/>
    <property type="molecule type" value="Genomic_DNA"/>
</dbReference>
<organism evidence="1 2">
    <name type="scientific">Kibdelosporangium philippinense</name>
    <dbReference type="NCBI Taxonomy" id="211113"/>
    <lineage>
        <taxon>Bacteria</taxon>
        <taxon>Bacillati</taxon>
        <taxon>Actinomycetota</taxon>
        <taxon>Actinomycetes</taxon>
        <taxon>Pseudonocardiales</taxon>
        <taxon>Pseudonocardiaceae</taxon>
        <taxon>Kibdelosporangium</taxon>
    </lineage>
</organism>
<reference evidence="1 2" key="1">
    <citation type="submission" date="2021-12" db="EMBL/GenBank/DDBJ databases">
        <title>Genome sequence of Kibdelosporangium philippinense ATCC 49844.</title>
        <authorList>
            <person name="Fedorov E.A."/>
            <person name="Omeragic M."/>
            <person name="Shalygina K.F."/>
            <person name="Maclea K.S."/>
        </authorList>
    </citation>
    <scope>NUCLEOTIDE SEQUENCE [LARGE SCALE GENOMIC DNA]</scope>
    <source>
        <strain evidence="1 2">ATCC 49844</strain>
    </source>
</reference>
<sequence>MRELLALIPGEPVRVSERPMAHAVSADVIRGVDCSLPTESGTRSRAIGTVSGRALISAGRVLQGSVTTRIERAKFGHRLAWPHYLSRPGVVEMIGKASATDVAEGFLAKKPSAATLDLGAVCESIISEVQLHPGMDHDFPFQSARTAMRWAALGSDDGSEGHVTFGVESDTLRSFFVSVPENDLPSVVRFCEDVALHDWVLTTLLRLVERSGLGSGGGDEVVRRLGPAVEHVMHVWMPGFHVPDSMLPLWRALERRAGFSLQREATVNRIRDLLTMRSVLAKYEADQVRLGGQRQSGGVGAQT</sequence>
<proteinExistence type="predicted"/>
<accession>A0ABS8ZTV5</accession>
<dbReference type="InterPro" id="IPR049749">
    <property type="entry name" value="SCO2521-like"/>
</dbReference>
<gene>
    <name evidence="1" type="ORF">LWC34_50750</name>
</gene>